<dbReference type="SUPFAM" id="SSF56112">
    <property type="entry name" value="Protein kinase-like (PK-like)"/>
    <property type="match status" value="1"/>
</dbReference>
<organism evidence="8 9">
    <name type="scientific">Urochloa decumbens</name>
    <dbReference type="NCBI Taxonomy" id="240449"/>
    <lineage>
        <taxon>Eukaryota</taxon>
        <taxon>Viridiplantae</taxon>
        <taxon>Streptophyta</taxon>
        <taxon>Embryophyta</taxon>
        <taxon>Tracheophyta</taxon>
        <taxon>Spermatophyta</taxon>
        <taxon>Magnoliopsida</taxon>
        <taxon>Liliopsida</taxon>
        <taxon>Poales</taxon>
        <taxon>Poaceae</taxon>
        <taxon>PACMAD clade</taxon>
        <taxon>Panicoideae</taxon>
        <taxon>Panicodae</taxon>
        <taxon>Paniceae</taxon>
        <taxon>Melinidinae</taxon>
        <taxon>Urochloa</taxon>
    </lineage>
</organism>
<dbReference type="PROSITE" id="PS00107">
    <property type="entry name" value="PROTEIN_KINASE_ATP"/>
    <property type="match status" value="1"/>
</dbReference>
<feature type="domain" description="Protein kinase" evidence="7">
    <location>
        <begin position="36"/>
        <end position="323"/>
    </location>
</feature>
<dbReference type="Pfam" id="PF00069">
    <property type="entry name" value="Pkinase"/>
    <property type="match status" value="1"/>
</dbReference>
<keyword evidence="9" id="KW-1185">Reference proteome</keyword>
<name>A0ABC8VXU5_9POAL</name>
<keyword evidence="6" id="KW-0723">Serine/threonine-protein kinase</keyword>
<evidence type="ECO:0000256" key="6">
    <source>
        <dbReference type="RuleBase" id="RU000304"/>
    </source>
</evidence>
<dbReference type="FunFam" id="3.30.200.20:FF:000465">
    <property type="entry name" value="Cysteine-rich receptor-like protein kinase 6"/>
    <property type="match status" value="1"/>
</dbReference>
<keyword evidence="1" id="KW-0808">Transferase</keyword>
<dbReference type="InterPro" id="IPR008271">
    <property type="entry name" value="Ser/Thr_kinase_AS"/>
</dbReference>
<dbReference type="AlphaFoldDB" id="A0ABC8VXU5"/>
<proteinExistence type="inferred from homology"/>
<sequence>MDESGSCSKPETTSLLLDSLPKDLPAEFLKGITDGFSPDRELGKGVFGTVYRGTLKDGTEIAVKKIGSGSPVTPDKQFQNEVGNLMAVRHDNIVKLVGFCYETKRTVVEHNGRYILADTVESLLCYEYMKMGSLDKHIFAPSTLDWATRFKIIKGICQGLHFLHKGMDKPMLHMDLKPDNILLDENMAPKIADFGLSRLFGTEQTRMHTLNVVGAHGYMAPEYLYRGEISTQLDIYSLGLLIIEITIGERNQRSKDDMSARNLVENVRQNWTIEHIVSKYSSLDANSLQQLKVCIEIGLECVEIDRKKRPSIEHIVNKLDGRL</sequence>
<dbReference type="GO" id="GO:0004674">
    <property type="term" value="F:protein serine/threonine kinase activity"/>
    <property type="evidence" value="ECO:0007669"/>
    <property type="project" value="UniProtKB-KW"/>
</dbReference>
<dbReference type="FunFam" id="1.10.510.10:FF:000625">
    <property type="entry name" value="Cysteine-rich receptor-like protein kinase 6"/>
    <property type="match status" value="1"/>
</dbReference>
<evidence type="ECO:0000256" key="1">
    <source>
        <dbReference type="ARBA" id="ARBA00022679"/>
    </source>
</evidence>
<dbReference type="InterPro" id="IPR011009">
    <property type="entry name" value="Kinase-like_dom_sf"/>
</dbReference>
<reference evidence="9" key="1">
    <citation type="submission" date="2024-06" db="EMBL/GenBank/DDBJ databases">
        <authorList>
            <person name="Ryan C."/>
        </authorList>
    </citation>
    <scope>NUCLEOTIDE SEQUENCE [LARGE SCALE GENOMIC DNA]</scope>
</reference>
<dbReference type="PROSITE" id="PS00108">
    <property type="entry name" value="PROTEIN_KINASE_ST"/>
    <property type="match status" value="1"/>
</dbReference>
<evidence type="ECO:0000256" key="2">
    <source>
        <dbReference type="ARBA" id="ARBA00022741"/>
    </source>
</evidence>
<dbReference type="EMBL" id="OZ075121">
    <property type="protein sequence ID" value="CAL4898755.1"/>
    <property type="molecule type" value="Genomic_DNA"/>
</dbReference>
<evidence type="ECO:0000313" key="8">
    <source>
        <dbReference type="EMBL" id="CAL4898755.1"/>
    </source>
</evidence>
<dbReference type="SMART" id="SM00220">
    <property type="entry name" value="S_TKc"/>
    <property type="match status" value="1"/>
</dbReference>
<dbReference type="PROSITE" id="PS50011">
    <property type="entry name" value="PROTEIN_KINASE_DOM"/>
    <property type="match status" value="1"/>
</dbReference>
<evidence type="ECO:0000256" key="3">
    <source>
        <dbReference type="ARBA" id="ARBA00022777"/>
    </source>
</evidence>
<dbReference type="PANTHER" id="PTHR45707:SF59">
    <property type="entry name" value="PROTEIN KINASE DOMAIN-CONTAINING PROTEIN"/>
    <property type="match status" value="1"/>
</dbReference>
<comment type="similarity">
    <text evidence="6">Belongs to the protein kinase superfamily.</text>
</comment>
<keyword evidence="3" id="KW-0418">Kinase</keyword>
<evidence type="ECO:0000259" key="7">
    <source>
        <dbReference type="PROSITE" id="PS50011"/>
    </source>
</evidence>
<reference evidence="8 9" key="2">
    <citation type="submission" date="2024-10" db="EMBL/GenBank/DDBJ databases">
        <authorList>
            <person name="Ryan C."/>
        </authorList>
    </citation>
    <scope>NUCLEOTIDE SEQUENCE [LARGE SCALE GENOMIC DNA]</scope>
</reference>
<evidence type="ECO:0000313" key="9">
    <source>
        <dbReference type="Proteomes" id="UP001497457"/>
    </source>
</evidence>
<protein>
    <recommendedName>
        <fullName evidence="7">Protein kinase domain-containing protein</fullName>
    </recommendedName>
</protein>
<dbReference type="Gene3D" id="3.30.200.20">
    <property type="entry name" value="Phosphorylase Kinase, domain 1"/>
    <property type="match status" value="1"/>
</dbReference>
<evidence type="ECO:0000256" key="4">
    <source>
        <dbReference type="ARBA" id="ARBA00022840"/>
    </source>
</evidence>
<gene>
    <name evidence="8" type="ORF">URODEC1_LOCUS7898</name>
</gene>
<dbReference type="InterPro" id="IPR017441">
    <property type="entry name" value="Protein_kinase_ATP_BS"/>
</dbReference>
<keyword evidence="4 5" id="KW-0067">ATP-binding</keyword>
<keyword evidence="2 5" id="KW-0547">Nucleotide-binding</keyword>
<dbReference type="GO" id="GO:0005524">
    <property type="term" value="F:ATP binding"/>
    <property type="evidence" value="ECO:0007669"/>
    <property type="project" value="UniProtKB-UniRule"/>
</dbReference>
<dbReference type="InterPro" id="IPR000719">
    <property type="entry name" value="Prot_kinase_dom"/>
</dbReference>
<dbReference type="Proteomes" id="UP001497457">
    <property type="component" value="Chromosome 11b"/>
</dbReference>
<dbReference type="Gene3D" id="1.10.510.10">
    <property type="entry name" value="Transferase(Phosphotransferase) domain 1"/>
    <property type="match status" value="1"/>
</dbReference>
<feature type="binding site" evidence="5">
    <location>
        <position position="65"/>
    </location>
    <ligand>
        <name>ATP</name>
        <dbReference type="ChEBI" id="CHEBI:30616"/>
    </ligand>
</feature>
<accession>A0ABC8VXU5</accession>
<evidence type="ECO:0000256" key="5">
    <source>
        <dbReference type="PROSITE-ProRule" id="PRU10141"/>
    </source>
</evidence>
<dbReference type="PIRSF" id="PIRSF000654">
    <property type="entry name" value="Integrin-linked_kinase"/>
    <property type="match status" value="1"/>
</dbReference>
<dbReference type="PANTHER" id="PTHR45707">
    <property type="entry name" value="C2 CALCIUM/LIPID-BINDING PLANT PHOSPHORIBOSYLTRANSFERASE FAMILY PROTEIN"/>
    <property type="match status" value="1"/>
</dbReference>